<proteinExistence type="predicted"/>
<organism evidence="1 2">
    <name type="scientific">Alteromonas halophila</name>
    <dbReference type="NCBI Taxonomy" id="516698"/>
    <lineage>
        <taxon>Bacteria</taxon>
        <taxon>Pseudomonadati</taxon>
        <taxon>Pseudomonadota</taxon>
        <taxon>Gammaproteobacteria</taxon>
        <taxon>Alteromonadales</taxon>
        <taxon>Alteromonadaceae</taxon>
        <taxon>Alteromonas/Salinimonas group</taxon>
        <taxon>Alteromonas</taxon>
    </lineage>
</organism>
<dbReference type="Proteomes" id="UP000631300">
    <property type="component" value="Unassembled WGS sequence"/>
</dbReference>
<dbReference type="Pfam" id="PF13650">
    <property type="entry name" value="Asp_protease_2"/>
    <property type="match status" value="1"/>
</dbReference>
<dbReference type="InterPro" id="IPR021109">
    <property type="entry name" value="Peptidase_aspartic_dom_sf"/>
</dbReference>
<sequence length="347" mass="38092">MLSLTKTPKERTKECLSAGQTIIKFTLLLIISSISGCRIWDMANFQWQNANANVSWGEGKSDTVVPFTMLNNHIIVNTTINGVEGFRFVLDSGAAATVVTETAATRLLGFSQSKPFKISGSGNGDDPTAYIVNDTQIEVGDFSITDLSVIYAPTSAMPFDSIEETYFDGVLGADFFNCCLIEINHDEQSLKISSPTPQNYQNYASQSWYSIEIQVEDNTPYLEAIITNGQTEKVVKVMLDTGSTGTLSLFTANQNFVIPDNNYDARTTGVSGDTSNKVGLLNSLIIGEQNFTQLPTYFRVVGSNPQSGSHGVLGNEIMQRFNMVFDFTGEKIWARIQIISAPLMVKR</sequence>
<keyword evidence="2" id="KW-1185">Reference proteome</keyword>
<dbReference type="EMBL" id="BMXP01000021">
    <property type="protein sequence ID" value="GGW97996.1"/>
    <property type="molecule type" value="Genomic_DNA"/>
</dbReference>
<gene>
    <name evidence="1" type="ORF">GCM10007391_35000</name>
</gene>
<dbReference type="RefSeq" id="WP_189408578.1">
    <property type="nucleotide sequence ID" value="NZ_BMXP01000021.1"/>
</dbReference>
<accession>A0A918N2F9</accession>
<dbReference type="AlphaFoldDB" id="A0A918N2F9"/>
<comment type="caution">
    <text evidence="1">The sequence shown here is derived from an EMBL/GenBank/DDBJ whole genome shotgun (WGS) entry which is preliminary data.</text>
</comment>
<evidence type="ECO:0000313" key="2">
    <source>
        <dbReference type="Proteomes" id="UP000631300"/>
    </source>
</evidence>
<reference evidence="1" key="2">
    <citation type="submission" date="2020-09" db="EMBL/GenBank/DDBJ databases">
        <authorList>
            <person name="Sun Q."/>
            <person name="Kim S."/>
        </authorList>
    </citation>
    <scope>NUCLEOTIDE SEQUENCE</scope>
    <source>
        <strain evidence="1">KCTC 22164</strain>
    </source>
</reference>
<dbReference type="SUPFAM" id="SSF50630">
    <property type="entry name" value="Acid proteases"/>
    <property type="match status" value="2"/>
</dbReference>
<evidence type="ECO:0008006" key="3">
    <source>
        <dbReference type="Google" id="ProtNLM"/>
    </source>
</evidence>
<dbReference type="CDD" id="cd05483">
    <property type="entry name" value="retropepsin_like_bacteria"/>
    <property type="match status" value="1"/>
</dbReference>
<dbReference type="InterPro" id="IPR034122">
    <property type="entry name" value="Retropepsin-like_bacterial"/>
</dbReference>
<protein>
    <recommendedName>
        <fullName evidence="3">Peptidase A2 domain-containing protein</fullName>
    </recommendedName>
</protein>
<evidence type="ECO:0000313" key="1">
    <source>
        <dbReference type="EMBL" id="GGW97996.1"/>
    </source>
</evidence>
<name>A0A918N2F9_9ALTE</name>
<reference evidence="1" key="1">
    <citation type="journal article" date="2014" name="Int. J. Syst. Evol. Microbiol.">
        <title>Complete genome sequence of Corynebacterium casei LMG S-19264T (=DSM 44701T), isolated from a smear-ripened cheese.</title>
        <authorList>
            <consortium name="US DOE Joint Genome Institute (JGI-PGF)"/>
            <person name="Walter F."/>
            <person name="Albersmeier A."/>
            <person name="Kalinowski J."/>
            <person name="Ruckert C."/>
        </authorList>
    </citation>
    <scope>NUCLEOTIDE SEQUENCE</scope>
    <source>
        <strain evidence="1">KCTC 22164</strain>
    </source>
</reference>
<dbReference type="Gene3D" id="2.40.70.10">
    <property type="entry name" value="Acid Proteases"/>
    <property type="match status" value="2"/>
</dbReference>